<dbReference type="InterPro" id="IPR001849">
    <property type="entry name" value="PH_domain"/>
</dbReference>
<evidence type="ECO:0000256" key="2">
    <source>
        <dbReference type="SAM" id="MobiDB-lite"/>
    </source>
</evidence>
<keyword evidence="5" id="KW-1185">Reference proteome</keyword>
<dbReference type="InterPro" id="IPR011993">
    <property type="entry name" value="PH-like_dom_sf"/>
</dbReference>
<dbReference type="PANTHER" id="PTHR12345">
    <property type="entry name" value="SYNTENIN RELATED"/>
    <property type="match status" value="1"/>
</dbReference>
<feature type="compositionally biased region" description="Pro residues" evidence="2">
    <location>
        <begin position="299"/>
        <end position="317"/>
    </location>
</feature>
<gene>
    <name evidence="4" type="primary">RvY_03720-1</name>
    <name evidence="4" type="synonym">RvY_03720.1</name>
    <name evidence="4" type="ORF">RvY_03720</name>
</gene>
<dbReference type="SMART" id="SM00233">
    <property type="entry name" value="PH"/>
    <property type="match status" value="1"/>
</dbReference>
<dbReference type="InterPro" id="IPR036034">
    <property type="entry name" value="PDZ_sf"/>
</dbReference>
<dbReference type="GO" id="GO:0005737">
    <property type="term" value="C:cytoplasm"/>
    <property type="evidence" value="ECO:0007669"/>
    <property type="project" value="TreeGrafter"/>
</dbReference>
<feature type="compositionally biased region" description="Low complexity" evidence="2">
    <location>
        <begin position="36"/>
        <end position="67"/>
    </location>
</feature>
<dbReference type="Gene3D" id="2.30.29.30">
    <property type="entry name" value="Pleckstrin-homology domain (PH domain)/Phosphotyrosine-binding domain (PTB)"/>
    <property type="match status" value="1"/>
</dbReference>
<feature type="region of interest" description="Disordered" evidence="2">
    <location>
        <begin position="240"/>
        <end position="272"/>
    </location>
</feature>
<keyword evidence="1" id="KW-0677">Repeat</keyword>
<dbReference type="STRING" id="947166.A0A1D1USI9"/>
<evidence type="ECO:0000313" key="4">
    <source>
        <dbReference type="EMBL" id="GAU91480.1"/>
    </source>
</evidence>
<name>A0A1D1USI9_RAMVA</name>
<protein>
    <recommendedName>
        <fullName evidence="3">PH domain-containing protein</fullName>
    </recommendedName>
</protein>
<evidence type="ECO:0000313" key="5">
    <source>
        <dbReference type="Proteomes" id="UP000186922"/>
    </source>
</evidence>
<dbReference type="Pfam" id="PF00169">
    <property type="entry name" value="PH"/>
    <property type="match status" value="1"/>
</dbReference>
<evidence type="ECO:0000256" key="1">
    <source>
        <dbReference type="ARBA" id="ARBA00022737"/>
    </source>
</evidence>
<organism evidence="4 5">
    <name type="scientific">Ramazzottius varieornatus</name>
    <name type="common">Water bear</name>
    <name type="synonym">Tardigrade</name>
    <dbReference type="NCBI Taxonomy" id="947166"/>
    <lineage>
        <taxon>Eukaryota</taxon>
        <taxon>Metazoa</taxon>
        <taxon>Ecdysozoa</taxon>
        <taxon>Tardigrada</taxon>
        <taxon>Eutardigrada</taxon>
        <taxon>Parachela</taxon>
        <taxon>Hypsibioidea</taxon>
        <taxon>Ramazzottiidae</taxon>
        <taxon>Ramazzottius</taxon>
    </lineage>
</organism>
<dbReference type="GO" id="GO:0005886">
    <property type="term" value="C:plasma membrane"/>
    <property type="evidence" value="ECO:0007669"/>
    <property type="project" value="TreeGrafter"/>
</dbReference>
<dbReference type="SUPFAM" id="SSF50156">
    <property type="entry name" value="PDZ domain-like"/>
    <property type="match status" value="1"/>
</dbReference>
<dbReference type="OrthoDB" id="6126662at2759"/>
<feature type="compositionally biased region" description="Low complexity" evidence="2">
    <location>
        <begin position="443"/>
        <end position="459"/>
    </location>
</feature>
<feature type="region of interest" description="Disordered" evidence="2">
    <location>
        <begin position="292"/>
        <end position="349"/>
    </location>
</feature>
<feature type="domain" description="PH" evidence="3">
    <location>
        <begin position="79"/>
        <end position="193"/>
    </location>
</feature>
<dbReference type="EMBL" id="BDGG01000002">
    <property type="protein sequence ID" value="GAU91480.1"/>
    <property type="molecule type" value="Genomic_DNA"/>
</dbReference>
<comment type="caution">
    <text evidence="4">The sequence shown here is derived from an EMBL/GenBank/DDBJ whole genome shotgun (WGS) entry which is preliminary data.</text>
</comment>
<dbReference type="AlphaFoldDB" id="A0A1D1USI9"/>
<dbReference type="Proteomes" id="UP000186922">
    <property type="component" value="Unassembled WGS sequence"/>
</dbReference>
<proteinExistence type="predicted"/>
<dbReference type="SUPFAM" id="SSF50729">
    <property type="entry name" value="PH domain-like"/>
    <property type="match status" value="1"/>
</dbReference>
<dbReference type="InterPro" id="IPR051230">
    <property type="entry name" value="APP-Binding"/>
</dbReference>
<reference evidence="4 5" key="1">
    <citation type="journal article" date="2016" name="Nat. Commun.">
        <title>Extremotolerant tardigrade genome and improved radiotolerance of human cultured cells by tardigrade-unique protein.</title>
        <authorList>
            <person name="Hashimoto T."/>
            <person name="Horikawa D.D."/>
            <person name="Saito Y."/>
            <person name="Kuwahara H."/>
            <person name="Kozuka-Hata H."/>
            <person name="Shin-I T."/>
            <person name="Minakuchi Y."/>
            <person name="Ohishi K."/>
            <person name="Motoyama A."/>
            <person name="Aizu T."/>
            <person name="Enomoto A."/>
            <person name="Kondo K."/>
            <person name="Tanaka S."/>
            <person name="Hara Y."/>
            <person name="Koshikawa S."/>
            <person name="Sagara H."/>
            <person name="Miura T."/>
            <person name="Yokobori S."/>
            <person name="Miyagawa K."/>
            <person name="Suzuki Y."/>
            <person name="Kubo T."/>
            <person name="Oyama M."/>
            <person name="Kohara Y."/>
            <person name="Fujiyama A."/>
            <person name="Arakawa K."/>
            <person name="Katayama T."/>
            <person name="Toyoda A."/>
            <person name="Kunieda T."/>
        </authorList>
    </citation>
    <scope>NUCLEOTIDE SEQUENCE [LARGE SCALE GENOMIC DNA]</scope>
    <source>
        <strain evidence="4 5">YOKOZUNA-1</strain>
    </source>
</reference>
<feature type="region of interest" description="Disordered" evidence="2">
    <location>
        <begin position="418"/>
        <end position="470"/>
    </location>
</feature>
<feature type="region of interest" description="Disordered" evidence="2">
    <location>
        <begin position="30"/>
        <end position="67"/>
    </location>
</feature>
<dbReference type="PANTHER" id="PTHR12345:SF11">
    <property type="entry name" value="FI13065P"/>
    <property type="match status" value="1"/>
</dbReference>
<evidence type="ECO:0000259" key="3">
    <source>
        <dbReference type="SMART" id="SM00233"/>
    </source>
</evidence>
<accession>A0A1D1USI9</accession>
<sequence length="701" mass="76952">MSHHRHHMIVPHASSSLYLDEGIVSNEDRRKMTCRSPSSASARSVASSNSTFSSNSTLSSTSSGSAGADWNLSITSREIYKTGKLTSLTEKKTHFWMNERYQEETFWCVFCIHDECWPFLEFYDSHQASLTHQPLKVIPLTACQHISPNISLAPQNGHTFTLTLLTEVHQFRAKDSADMHDWLVTLRNKLHDLQALGDFSNEYSRCPLSSKSDRLLSPDGSALLEVPVEPTGLVVELPPARSFSKSPVPPKPAANRKASPTSGCKRPSPLPAPTHLLLAASAIAPISPGSLPLSSPPACEAPPPPSDMAVPPLPPKGLKPSRGPAAPLPQPSSSIIQATKPPRPPRQIDLLKRNEPCVGAGARTKEAGADLQQMQPRAKEKCQLKGSTVKQELLISFDDESEQEEGGMDVSSYGTLFQRRDQLVPSTPSALPSNIRETRSQAPSPSLSERSVTSTSSEPGISGTRDRQLPTFLSISTPASSAERSLTLRQQQVEKLKQEMLQPEGVRVRIKRTDCLDALALVDCFGCVWVAGWKQDEQPHFHSLFHLGDQIHSVNGISVAKAADVTRLLRDICDRQHAVLGIHRVPRAQVLVITRQFDGQDLGLSREGKSADIRQVVSDGLAAQHGLPTKALSCDGGTLCNWVLTEINHRPLNWFFKDNEIDDRLQAVGKEISILVQPSDLVNAIKKQLRLLRNHKDFIVQ</sequence>